<comment type="similarity">
    <text evidence="1">Belongs to the FAH family.</text>
</comment>
<dbReference type="InterPro" id="IPR036663">
    <property type="entry name" value="Fumarylacetoacetase_C_sf"/>
</dbReference>
<evidence type="ECO:0000259" key="3">
    <source>
        <dbReference type="Pfam" id="PF01557"/>
    </source>
</evidence>
<protein>
    <submittedName>
        <fullName evidence="4">Fumarylacetoacetate hydrolase family protein</fullName>
    </submittedName>
</protein>
<comment type="caution">
    <text evidence="4">The sequence shown here is derived from an EMBL/GenBank/DDBJ whole genome shotgun (WGS) entry which is preliminary data.</text>
</comment>
<dbReference type="GO" id="GO:0019752">
    <property type="term" value="P:carboxylic acid metabolic process"/>
    <property type="evidence" value="ECO:0007669"/>
    <property type="project" value="UniProtKB-ARBA"/>
</dbReference>
<evidence type="ECO:0000313" key="4">
    <source>
        <dbReference type="EMBL" id="MYD89163.1"/>
    </source>
</evidence>
<dbReference type="AlphaFoldDB" id="A0A6B1DQW2"/>
<sequence>MKLLSFSDGGESRLGVLQDDGSIVDVCKADAEIPTTIKGLFAAGPDAMERVKAAAAGIAPENILSQSGVDIGPPIPDPGKILCIGINYKDHIEETNSETPEFPVVFAKYANTIVGPEADVHLPTYSTKVDYEAEFAVVIGRTARNVAKEDALDHVGGYTCLNDVSARDLQQRTSQWVMGKSPDTFAPIGPVVVTSDDVPDPHSLDIKLRLNGETMQSSNTKHLLFRVEDLISDIARVITLDPGDIISTGTPGGVGAAREPAVFLKPGDSMEVEISSIGILRNGVVQGL</sequence>
<gene>
    <name evidence="4" type="ORF">F4Y08_02320</name>
</gene>
<proteinExistence type="inferred from homology"/>
<dbReference type="GO" id="GO:0016787">
    <property type="term" value="F:hydrolase activity"/>
    <property type="evidence" value="ECO:0007669"/>
    <property type="project" value="UniProtKB-KW"/>
</dbReference>
<dbReference type="FunFam" id="3.90.850.10:FF:000002">
    <property type="entry name" value="2-hydroxyhepta-2,4-diene-1,7-dioate isomerase"/>
    <property type="match status" value="1"/>
</dbReference>
<evidence type="ECO:0000256" key="1">
    <source>
        <dbReference type="ARBA" id="ARBA00010211"/>
    </source>
</evidence>
<dbReference type="EMBL" id="VXPY01000013">
    <property type="protein sequence ID" value="MYD89163.1"/>
    <property type="molecule type" value="Genomic_DNA"/>
</dbReference>
<dbReference type="PANTHER" id="PTHR42796">
    <property type="entry name" value="FUMARYLACETOACETATE HYDROLASE DOMAIN-CONTAINING PROTEIN 2A-RELATED"/>
    <property type="match status" value="1"/>
</dbReference>
<evidence type="ECO:0000256" key="2">
    <source>
        <dbReference type="ARBA" id="ARBA00022723"/>
    </source>
</evidence>
<name>A0A6B1DQW2_9CHLR</name>
<reference evidence="4" key="1">
    <citation type="submission" date="2019-09" db="EMBL/GenBank/DDBJ databases">
        <title>Characterisation of the sponge microbiome using genome-centric metagenomics.</title>
        <authorList>
            <person name="Engelberts J.P."/>
            <person name="Robbins S.J."/>
            <person name="De Goeij J.M."/>
            <person name="Aranda M."/>
            <person name="Bell S.C."/>
            <person name="Webster N.S."/>
        </authorList>
    </citation>
    <scope>NUCLEOTIDE SEQUENCE</scope>
    <source>
        <strain evidence="4">SB0662_bin_9</strain>
    </source>
</reference>
<dbReference type="SUPFAM" id="SSF56529">
    <property type="entry name" value="FAH"/>
    <property type="match status" value="1"/>
</dbReference>
<dbReference type="InterPro" id="IPR051121">
    <property type="entry name" value="FAH"/>
</dbReference>
<dbReference type="Gene3D" id="3.90.850.10">
    <property type="entry name" value="Fumarylacetoacetase-like, C-terminal domain"/>
    <property type="match status" value="1"/>
</dbReference>
<dbReference type="GO" id="GO:0016853">
    <property type="term" value="F:isomerase activity"/>
    <property type="evidence" value="ECO:0007669"/>
    <property type="project" value="UniProtKB-ARBA"/>
</dbReference>
<accession>A0A6B1DQW2</accession>
<organism evidence="4">
    <name type="scientific">Caldilineaceae bacterium SB0662_bin_9</name>
    <dbReference type="NCBI Taxonomy" id="2605258"/>
    <lineage>
        <taxon>Bacteria</taxon>
        <taxon>Bacillati</taxon>
        <taxon>Chloroflexota</taxon>
        <taxon>Caldilineae</taxon>
        <taxon>Caldilineales</taxon>
        <taxon>Caldilineaceae</taxon>
    </lineage>
</organism>
<dbReference type="Pfam" id="PF01557">
    <property type="entry name" value="FAA_hydrolase"/>
    <property type="match status" value="1"/>
</dbReference>
<dbReference type="PANTHER" id="PTHR42796:SF4">
    <property type="entry name" value="FUMARYLACETOACETATE HYDROLASE DOMAIN-CONTAINING PROTEIN 2A"/>
    <property type="match status" value="1"/>
</dbReference>
<keyword evidence="4" id="KW-0378">Hydrolase</keyword>
<keyword evidence="2" id="KW-0479">Metal-binding</keyword>
<feature type="domain" description="Fumarylacetoacetase-like C-terminal" evidence="3">
    <location>
        <begin position="80"/>
        <end position="285"/>
    </location>
</feature>
<dbReference type="InterPro" id="IPR011234">
    <property type="entry name" value="Fumarylacetoacetase-like_C"/>
</dbReference>
<dbReference type="GO" id="GO:0046872">
    <property type="term" value="F:metal ion binding"/>
    <property type="evidence" value="ECO:0007669"/>
    <property type="project" value="UniProtKB-KW"/>
</dbReference>